<feature type="active site" description="Proton acceptor" evidence="10">
    <location>
        <position position="34"/>
    </location>
</feature>
<comment type="function">
    <text evidence="10">Catalyzes the reversible epimerization of D-ribulose 5-phosphate to D-xylulose 5-phosphate.</text>
</comment>
<keyword evidence="9 10" id="KW-0413">Isomerase</keyword>
<dbReference type="InterPro" id="IPR000056">
    <property type="entry name" value="Ribul_P_3_epim-like"/>
</dbReference>
<dbReference type="Gene3D" id="3.20.20.70">
    <property type="entry name" value="Aldolase class I"/>
    <property type="match status" value="1"/>
</dbReference>
<dbReference type="Proteomes" id="UP000767854">
    <property type="component" value="Unassembled WGS sequence"/>
</dbReference>
<dbReference type="RefSeq" id="WP_204661059.1">
    <property type="nucleotide sequence ID" value="NZ_JAFBDT010000001.1"/>
</dbReference>
<gene>
    <name evidence="10" type="primary">rpe</name>
    <name evidence="12" type="ORF">JOC49_000052</name>
</gene>
<comment type="pathway">
    <text evidence="10">Carbohydrate degradation.</text>
</comment>
<sequence>MVKLAPSILSADFSKLLEHVQEVEAAGVEYLHIDVMDGHFVPNISFGAPILKSLKGKTNLFMDVHLMIENPDLYIEDFVKAGADLINVHIEACPHIHRTIQLIRSFGVKAAVALNPGTPLSSIEEILPDLDMVLIMSVNPGFGGQSYIDSMTDKIKRLKDMIQSKGLVCDIQVDGGIKLDNVKAVVDAGATVIVAGSAIFNTPSIDETVKAFRKVL</sequence>
<evidence type="ECO:0000256" key="2">
    <source>
        <dbReference type="ARBA" id="ARBA00001936"/>
    </source>
</evidence>
<feature type="active site" description="Proton donor" evidence="10">
    <location>
        <position position="174"/>
    </location>
</feature>
<reference evidence="12 13" key="1">
    <citation type="submission" date="2021-01" db="EMBL/GenBank/DDBJ databases">
        <title>Genomic Encyclopedia of Type Strains, Phase IV (KMG-IV): sequencing the most valuable type-strain genomes for metagenomic binning, comparative biology and taxonomic classification.</title>
        <authorList>
            <person name="Goeker M."/>
        </authorList>
    </citation>
    <scope>NUCLEOTIDE SEQUENCE [LARGE SCALE GENOMIC DNA]</scope>
    <source>
        <strain evidence="12 13">DSM 24436</strain>
    </source>
</reference>
<dbReference type="InterPro" id="IPR026019">
    <property type="entry name" value="Ribul_P_3_epim"/>
</dbReference>
<evidence type="ECO:0000256" key="6">
    <source>
        <dbReference type="ARBA" id="ARBA00009541"/>
    </source>
</evidence>
<accession>A0ABS2MMB6</accession>
<dbReference type="GO" id="GO:0004750">
    <property type="term" value="F:D-ribulose-phosphate 3-epimerase activity"/>
    <property type="evidence" value="ECO:0007669"/>
    <property type="project" value="UniProtKB-EC"/>
</dbReference>
<evidence type="ECO:0000256" key="7">
    <source>
        <dbReference type="ARBA" id="ARBA00013188"/>
    </source>
</evidence>
<dbReference type="SUPFAM" id="SSF51366">
    <property type="entry name" value="Ribulose-phoshate binding barrel"/>
    <property type="match status" value="1"/>
</dbReference>
<evidence type="ECO:0000256" key="10">
    <source>
        <dbReference type="HAMAP-Rule" id="MF_02227"/>
    </source>
</evidence>
<keyword evidence="13" id="KW-1185">Reference proteome</keyword>
<keyword evidence="10 11" id="KW-0119">Carbohydrate metabolism</keyword>
<feature type="binding site" evidence="10">
    <location>
        <begin position="196"/>
        <end position="197"/>
    </location>
    <ligand>
        <name>substrate</name>
    </ligand>
</feature>
<feature type="binding site" evidence="10">
    <location>
        <position position="65"/>
    </location>
    <ligand>
        <name>substrate</name>
    </ligand>
</feature>
<evidence type="ECO:0000256" key="8">
    <source>
        <dbReference type="ARBA" id="ARBA00022723"/>
    </source>
</evidence>
<feature type="binding site" evidence="10">
    <location>
        <position position="34"/>
    </location>
    <ligand>
        <name>a divalent metal cation</name>
        <dbReference type="ChEBI" id="CHEBI:60240"/>
    </ligand>
</feature>
<evidence type="ECO:0000256" key="9">
    <source>
        <dbReference type="ARBA" id="ARBA00023235"/>
    </source>
</evidence>
<dbReference type="HAMAP" id="MF_02227">
    <property type="entry name" value="RPE"/>
    <property type="match status" value="1"/>
</dbReference>
<keyword evidence="8 10" id="KW-0479">Metal-binding</keyword>
<comment type="cofactor">
    <cofactor evidence="4">
        <name>Zn(2+)</name>
        <dbReference type="ChEBI" id="CHEBI:29105"/>
    </cofactor>
</comment>
<evidence type="ECO:0000256" key="4">
    <source>
        <dbReference type="ARBA" id="ARBA00001947"/>
    </source>
</evidence>
<name>A0ABS2MMB6_9FIRM</name>
<dbReference type="InterPro" id="IPR011060">
    <property type="entry name" value="RibuloseP-bd_barrel"/>
</dbReference>
<feature type="binding site" evidence="10">
    <location>
        <position position="174"/>
    </location>
    <ligand>
        <name>a divalent metal cation</name>
        <dbReference type="ChEBI" id="CHEBI:60240"/>
    </ligand>
</feature>
<dbReference type="PANTHER" id="PTHR11749">
    <property type="entry name" value="RIBULOSE-5-PHOSPHATE-3-EPIMERASE"/>
    <property type="match status" value="1"/>
</dbReference>
<comment type="cofactor">
    <cofactor evidence="2">
        <name>Mn(2+)</name>
        <dbReference type="ChEBI" id="CHEBI:29035"/>
    </cofactor>
</comment>
<dbReference type="EC" id="5.1.3.1" evidence="7 10"/>
<protein>
    <recommendedName>
        <fullName evidence="7 10">Ribulose-phosphate 3-epimerase</fullName>
        <ecNumber evidence="7 10">5.1.3.1</ecNumber>
    </recommendedName>
</protein>
<dbReference type="NCBIfam" id="TIGR01163">
    <property type="entry name" value="rpe"/>
    <property type="match status" value="1"/>
</dbReference>
<dbReference type="Pfam" id="PF00834">
    <property type="entry name" value="Ribul_P_3_epim"/>
    <property type="match status" value="1"/>
</dbReference>
<feature type="binding site" evidence="10">
    <location>
        <position position="65"/>
    </location>
    <ligand>
        <name>a divalent metal cation</name>
        <dbReference type="ChEBI" id="CHEBI:60240"/>
    </ligand>
</feature>
<proteinExistence type="inferred from homology"/>
<feature type="binding site" evidence="10">
    <location>
        <begin position="174"/>
        <end position="176"/>
    </location>
    <ligand>
        <name>substrate</name>
    </ligand>
</feature>
<evidence type="ECO:0000256" key="3">
    <source>
        <dbReference type="ARBA" id="ARBA00001941"/>
    </source>
</evidence>
<comment type="caution">
    <text evidence="12">The sequence shown here is derived from an EMBL/GenBank/DDBJ whole genome shotgun (WGS) entry which is preliminary data.</text>
</comment>
<dbReference type="InterPro" id="IPR013785">
    <property type="entry name" value="Aldolase_TIM"/>
</dbReference>
<comment type="cofactor">
    <cofactor evidence="5">
        <name>Fe(2+)</name>
        <dbReference type="ChEBI" id="CHEBI:29033"/>
    </cofactor>
</comment>
<dbReference type="CDD" id="cd00429">
    <property type="entry name" value="RPE"/>
    <property type="match status" value="1"/>
</dbReference>
<comment type="similarity">
    <text evidence="6 10 11">Belongs to the ribulose-phosphate 3-epimerase family.</text>
</comment>
<evidence type="ECO:0000256" key="11">
    <source>
        <dbReference type="PIRNR" id="PIRNR001461"/>
    </source>
</evidence>
<dbReference type="NCBIfam" id="NF004076">
    <property type="entry name" value="PRK05581.1-4"/>
    <property type="match status" value="1"/>
</dbReference>
<feature type="binding site" evidence="10">
    <location>
        <position position="32"/>
    </location>
    <ligand>
        <name>a divalent metal cation</name>
        <dbReference type="ChEBI" id="CHEBI:60240"/>
    </ligand>
</feature>
<comment type="cofactor">
    <cofactor evidence="10">
        <name>a divalent metal cation</name>
        <dbReference type="ChEBI" id="CHEBI:60240"/>
    </cofactor>
    <text evidence="10">Binds 1 divalent metal cation per subunit.</text>
</comment>
<feature type="binding site" evidence="10">
    <location>
        <begin position="141"/>
        <end position="144"/>
    </location>
    <ligand>
        <name>substrate</name>
    </ligand>
</feature>
<dbReference type="EMBL" id="JAFBDT010000001">
    <property type="protein sequence ID" value="MBM7560543.1"/>
    <property type="molecule type" value="Genomic_DNA"/>
</dbReference>
<evidence type="ECO:0000313" key="13">
    <source>
        <dbReference type="Proteomes" id="UP000767854"/>
    </source>
</evidence>
<evidence type="ECO:0000256" key="1">
    <source>
        <dbReference type="ARBA" id="ARBA00001782"/>
    </source>
</evidence>
<comment type="cofactor">
    <cofactor evidence="3">
        <name>Co(2+)</name>
        <dbReference type="ChEBI" id="CHEBI:48828"/>
    </cofactor>
</comment>
<dbReference type="PIRSF" id="PIRSF001461">
    <property type="entry name" value="RPE"/>
    <property type="match status" value="1"/>
</dbReference>
<organism evidence="12 13">
    <name type="scientific">Fusibacter tunisiensis</name>
    <dbReference type="NCBI Taxonomy" id="1008308"/>
    <lineage>
        <taxon>Bacteria</taxon>
        <taxon>Bacillati</taxon>
        <taxon>Bacillota</taxon>
        <taxon>Clostridia</taxon>
        <taxon>Eubacteriales</taxon>
        <taxon>Eubacteriales Family XII. Incertae Sedis</taxon>
        <taxon>Fusibacter</taxon>
    </lineage>
</organism>
<evidence type="ECO:0000313" key="12">
    <source>
        <dbReference type="EMBL" id="MBM7560543.1"/>
    </source>
</evidence>
<feature type="binding site" evidence="10">
    <location>
        <position position="7"/>
    </location>
    <ligand>
        <name>substrate</name>
    </ligand>
</feature>
<evidence type="ECO:0000256" key="5">
    <source>
        <dbReference type="ARBA" id="ARBA00001954"/>
    </source>
</evidence>
<comment type="catalytic activity">
    <reaction evidence="1 10 11">
        <text>D-ribulose 5-phosphate = D-xylulose 5-phosphate</text>
        <dbReference type="Rhea" id="RHEA:13677"/>
        <dbReference type="ChEBI" id="CHEBI:57737"/>
        <dbReference type="ChEBI" id="CHEBI:58121"/>
        <dbReference type="EC" id="5.1.3.1"/>
    </reaction>
</comment>
<dbReference type="PROSITE" id="PS01085">
    <property type="entry name" value="RIBUL_P_3_EPIMER_1"/>
    <property type="match status" value="1"/>
</dbReference>